<dbReference type="Pfam" id="PF01381">
    <property type="entry name" value="HTH_3"/>
    <property type="match status" value="1"/>
</dbReference>
<organism evidence="5">
    <name type="scientific">bioreactor metagenome</name>
    <dbReference type="NCBI Taxonomy" id="1076179"/>
    <lineage>
        <taxon>unclassified sequences</taxon>
        <taxon>metagenomes</taxon>
        <taxon>ecological metagenomes</taxon>
    </lineage>
</organism>
<dbReference type="InterPro" id="IPR010982">
    <property type="entry name" value="Lambda_DNA-bd_dom_sf"/>
</dbReference>
<feature type="domain" description="HTH cro/C1-type" evidence="4">
    <location>
        <begin position="20"/>
        <end position="76"/>
    </location>
</feature>
<sequence length="78" mass="8993">MRKTIRFENRDRFIKLGLTIAMTRKLQGMSQEQLAEKANISRSHLSMIEAPNIARSFSIESLYTIADALDVRPEELLK</sequence>
<evidence type="ECO:0000259" key="4">
    <source>
        <dbReference type="PROSITE" id="PS50943"/>
    </source>
</evidence>
<dbReference type="PANTHER" id="PTHR46797">
    <property type="entry name" value="HTH-TYPE TRANSCRIPTIONAL REGULATOR"/>
    <property type="match status" value="1"/>
</dbReference>
<name>A0A645BXS8_9ZZZZ</name>
<dbReference type="GO" id="GO:0003700">
    <property type="term" value="F:DNA-binding transcription factor activity"/>
    <property type="evidence" value="ECO:0007669"/>
    <property type="project" value="TreeGrafter"/>
</dbReference>
<dbReference type="CDD" id="cd00093">
    <property type="entry name" value="HTH_XRE"/>
    <property type="match status" value="1"/>
</dbReference>
<keyword evidence="1" id="KW-0805">Transcription regulation</keyword>
<evidence type="ECO:0000313" key="5">
    <source>
        <dbReference type="EMBL" id="MPM70326.1"/>
    </source>
</evidence>
<accession>A0A645BXS8</accession>
<dbReference type="InterPro" id="IPR050807">
    <property type="entry name" value="TransReg_Diox_bact_type"/>
</dbReference>
<dbReference type="GO" id="GO:0003677">
    <property type="term" value="F:DNA binding"/>
    <property type="evidence" value="ECO:0007669"/>
    <property type="project" value="UniProtKB-KW"/>
</dbReference>
<evidence type="ECO:0000256" key="1">
    <source>
        <dbReference type="ARBA" id="ARBA00023015"/>
    </source>
</evidence>
<comment type="caution">
    <text evidence="5">The sequence shown here is derived from an EMBL/GenBank/DDBJ whole genome shotgun (WGS) entry which is preliminary data.</text>
</comment>
<dbReference type="InterPro" id="IPR001387">
    <property type="entry name" value="Cro/C1-type_HTH"/>
</dbReference>
<evidence type="ECO:0000256" key="2">
    <source>
        <dbReference type="ARBA" id="ARBA00023125"/>
    </source>
</evidence>
<dbReference type="GO" id="GO:0005829">
    <property type="term" value="C:cytosol"/>
    <property type="evidence" value="ECO:0007669"/>
    <property type="project" value="TreeGrafter"/>
</dbReference>
<reference evidence="5" key="1">
    <citation type="submission" date="2019-08" db="EMBL/GenBank/DDBJ databases">
        <authorList>
            <person name="Kucharzyk K."/>
            <person name="Murdoch R.W."/>
            <person name="Higgins S."/>
            <person name="Loffler F."/>
        </authorList>
    </citation>
    <scope>NUCLEOTIDE SEQUENCE</scope>
</reference>
<evidence type="ECO:0000256" key="3">
    <source>
        <dbReference type="ARBA" id="ARBA00023163"/>
    </source>
</evidence>
<proteinExistence type="predicted"/>
<dbReference type="SMART" id="SM00530">
    <property type="entry name" value="HTH_XRE"/>
    <property type="match status" value="1"/>
</dbReference>
<dbReference type="PANTHER" id="PTHR46797:SF23">
    <property type="entry name" value="HTH-TYPE TRANSCRIPTIONAL REGULATOR SUTR"/>
    <property type="match status" value="1"/>
</dbReference>
<dbReference type="Gene3D" id="1.10.260.40">
    <property type="entry name" value="lambda repressor-like DNA-binding domains"/>
    <property type="match status" value="1"/>
</dbReference>
<gene>
    <name evidence="5" type="ORF">SDC9_117281</name>
</gene>
<keyword evidence="2" id="KW-0238">DNA-binding</keyword>
<keyword evidence="3" id="KW-0804">Transcription</keyword>
<dbReference type="PROSITE" id="PS50943">
    <property type="entry name" value="HTH_CROC1"/>
    <property type="match status" value="1"/>
</dbReference>
<dbReference type="EMBL" id="VSSQ01023413">
    <property type="protein sequence ID" value="MPM70326.1"/>
    <property type="molecule type" value="Genomic_DNA"/>
</dbReference>
<dbReference type="SUPFAM" id="SSF47413">
    <property type="entry name" value="lambda repressor-like DNA-binding domains"/>
    <property type="match status" value="1"/>
</dbReference>
<dbReference type="AlphaFoldDB" id="A0A645BXS8"/>
<protein>
    <recommendedName>
        <fullName evidence="4">HTH cro/C1-type domain-containing protein</fullName>
    </recommendedName>
</protein>